<dbReference type="Proteomes" id="UP001219525">
    <property type="component" value="Unassembled WGS sequence"/>
</dbReference>
<keyword evidence="2" id="KW-0645">Protease</keyword>
<dbReference type="InterPro" id="IPR038765">
    <property type="entry name" value="Papain-like_cys_pep_sf"/>
</dbReference>
<evidence type="ECO:0000256" key="3">
    <source>
        <dbReference type="ARBA" id="ARBA00022801"/>
    </source>
</evidence>
<evidence type="ECO:0000313" key="7">
    <source>
        <dbReference type="Proteomes" id="UP001219525"/>
    </source>
</evidence>
<reference evidence="6" key="1">
    <citation type="submission" date="2023-03" db="EMBL/GenBank/DDBJ databases">
        <title>Massive genome expansion in bonnet fungi (Mycena s.s.) driven by repeated elements and novel gene families across ecological guilds.</title>
        <authorList>
            <consortium name="Lawrence Berkeley National Laboratory"/>
            <person name="Harder C.B."/>
            <person name="Miyauchi S."/>
            <person name="Viragh M."/>
            <person name="Kuo A."/>
            <person name="Thoen E."/>
            <person name="Andreopoulos B."/>
            <person name="Lu D."/>
            <person name="Skrede I."/>
            <person name="Drula E."/>
            <person name="Henrissat B."/>
            <person name="Morin E."/>
            <person name="Kohler A."/>
            <person name="Barry K."/>
            <person name="LaButti K."/>
            <person name="Morin E."/>
            <person name="Salamov A."/>
            <person name="Lipzen A."/>
            <person name="Mereny Z."/>
            <person name="Hegedus B."/>
            <person name="Baldrian P."/>
            <person name="Stursova M."/>
            <person name="Weitz H."/>
            <person name="Taylor A."/>
            <person name="Grigoriev I.V."/>
            <person name="Nagy L.G."/>
            <person name="Martin F."/>
            <person name="Kauserud H."/>
        </authorList>
    </citation>
    <scope>NUCLEOTIDE SEQUENCE</scope>
    <source>
        <strain evidence="6">9144</strain>
    </source>
</reference>
<gene>
    <name evidence="6" type="ORF">GGX14DRAFT_558311</name>
</gene>
<dbReference type="EMBL" id="JARJCW010000007">
    <property type="protein sequence ID" value="KAJ7222220.1"/>
    <property type="molecule type" value="Genomic_DNA"/>
</dbReference>
<proteinExistence type="inferred from homology"/>
<feature type="region of interest" description="Disordered" evidence="4">
    <location>
        <begin position="944"/>
        <end position="964"/>
    </location>
</feature>
<dbReference type="InterPro" id="IPR040521">
    <property type="entry name" value="KDZ"/>
</dbReference>
<dbReference type="SUPFAM" id="SSF54001">
    <property type="entry name" value="Cysteine proteinases"/>
    <property type="match status" value="1"/>
</dbReference>
<accession>A0AAD6VU49</accession>
<feature type="compositionally biased region" description="Low complexity" evidence="4">
    <location>
        <begin position="944"/>
        <end position="957"/>
    </location>
</feature>
<keyword evidence="7" id="KW-1185">Reference proteome</keyword>
<dbReference type="Pfam" id="PF18758">
    <property type="entry name" value="KDZ"/>
    <property type="match status" value="1"/>
</dbReference>
<evidence type="ECO:0000259" key="5">
    <source>
        <dbReference type="PROSITE" id="PS50600"/>
    </source>
</evidence>
<organism evidence="6 7">
    <name type="scientific">Mycena pura</name>
    <dbReference type="NCBI Taxonomy" id="153505"/>
    <lineage>
        <taxon>Eukaryota</taxon>
        <taxon>Fungi</taxon>
        <taxon>Dikarya</taxon>
        <taxon>Basidiomycota</taxon>
        <taxon>Agaricomycotina</taxon>
        <taxon>Agaricomycetes</taxon>
        <taxon>Agaricomycetidae</taxon>
        <taxon>Agaricales</taxon>
        <taxon>Marasmiineae</taxon>
        <taxon>Mycenaceae</taxon>
        <taxon>Mycena</taxon>
    </lineage>
</organism>
<dbReference type="Pfam" id="PF02902">
    <property type="entry name" value="Peptidase_C48"/>
    <property type="match status" value="1"/>
</dbReference>
<sequence>MTAQKRSSRATQRAIRHGAGALSLSPLKARDSRKRNLVVRTGLRFRLAANQARQAQLETGTTAGGDEIPLQDDPGVWVDEPAHEQDPSVPIPVPADIPLGFASKPGREHIFRLADSWKDLLPLLEAPLSCYQELTHGRRPLIVESSIQHDCMAACAETVVATIQCLYMSHIETVQVTACHCVSVAQLLVQHGVFPSSPVKPRTGVSVDLLEVYRALFERSCDAINALAAALRTIYRRWGFQVTSVRSTRSRANNVFRESIANAVQWYSNLRSRLDKRLAKALEVAAQREAAEGEQDSDTAAARDDTTESINAGPRLSAGRAHRILRERCPACFGLDEWGRSLDDGGDVQLGADGCFSYRHLKSAGDGPIYDDPAYFLPSAEVAAAARRVAEARGERNRRPTPARPVLEEETVNMCQASWEAANEKKRKADAKRYDRSGVFVMTCRHSQVLFLCDIDTPGEQQHYIVACLEHVASLLPVQATVLQAYDIGCVADHSLNLFPIVCEDLRQRVAFVINAMHAFGHEWVCQIRYSPKYRVGMGLTDLEGVERFWSRIRRLIPATRNQWISRRLWMLDQYAAFLNDEGLDSLGDWMYQQENTTIPKKWCVALRGIRASGLPEADLRREWDAQRLAQTSIRSHAPARLRRDLDKVLNLQAQIDSVEKAIHEVKQSMTASGSTAQSRTILCGLLATQTTLSGQAEKLYAALNIRDEFPELQGLGLEFVQTLLTLRDLKINIRKRAVSSFYEWETLDRAVSGRREPLGTKLYQATRKAITKRQPALLRAISRYNDLCFKYAELRPAGCNIPTPTPLPTKLNELRNDPRLHEDVWIFPAVGPIPRWLSDEPVRDGIRSFHLADRCSEEARRIRRERQNMARWLEDETAVVKRAAVTRANDTLLRLPLQQRQERLRTLAVAWAPVLCDPLPRPPSVYPPQCEGLPAAAAFVTSTRTRPPSTPLSISPPSLPQPPRTAAVEFLFEGDLADHPAYGEHDDEQDQEELAGDSDFEELLEDVIGHDGSDGGPNERSADAVNLDIRWETPPTLPTDTTFLQVLQDRRVQLALVIDPNCRLRHTVIAVGSRRLAMEADDIDRLRFPAQRLNCTIMNGVAAALQNVFANERTRANEPTPTAQHVATCALLSTHDLPRVQADTSDEFLWSRLEPTAYWEKQTWLIPIHRRGQEHWVFVAAAVREQRLYFFDSLGARHHWDSDLHDVMVLITRMTVLALRHGYQLEVSPEEAWVAQPLYQPDQALQTNGYDCGVWVLCVIAAVLRGYAIPAISETLMPTVRRLLCDLALSLPRDLFFFKALTLTLATRKPDNGLNWYVLPPAFPRHPLSLDEHVDAFDGHRMRRRNSLKLPKHASPPALPPLPFRRLDPPLELRRPCFYRGFLTHSFAFATHPMPHLFPSFNTAALRHKYRLYTKRHHAGATFSRHCLRSGKEYSAYCLADFDAQAHLEAVRDLLHAPDDLEQEVDTFSDLSDLTASDVDDDGGGELEPAAPPVPGAAGGSNANTEPTRSQKRKARFKARRSAKRQRGYATAAPATEGAHPAARHPKAVVKKRLKESKPAAISVAYDTNGAARTSTGWTGLLSHQDAALSDVPDGGRPGPGAFAAGGGSTKAGYCASGKGRPRGDAWDRDVADEAEAAIPNSPQSHAGCRTEAAGLILHTLLSTRIVGFTAGGPSPTAEFMTNNDFEASASPEERLGRAERAQERWQTGLNMFSIVDDL</sequence>
<dbReference type="PROSITE" id="PS50600">
    <property type="entry name" value="ULP_PROTEASE"/>
    <property type="match status" value="1"/>
</dbReference>
<dbReference type="Gene3D" id="3.40.395.10">
    <property type="entry name" value="Adenoviral Proteinase, Chain A"/>
    <property type="match status" value="1"/>
</dbReference>
<dbReference type="InterPro" id="IPR041320">
    <property type="entry name" value="CxC1"/>
</dbReference>
<dbReference type="GO" id="GO:0006508">
    <property type="term" value="P:proteolysis"/>
    <property type="evidence" value="ECO:0007669"/>
    <property type="project" value="UniProtKB-KW"/>
</dbReference>
<name>A0AAD6VU49_9AGAR</name>
<evidence type="ECO:0000256" key="1">
    <source>
        <dbReference type="ARBA" id="ARBA00005234"/>
    </source>
</evidence>
<protein>
    <recommendedName>
        <fullName evidence="5">Ubiquitin-like protease family profile domain-containing protein</fullName>
    </recommendedName>
</protein>
<evidence type="ECO:0000256" key="2">
    <source>
        <dbReference type="ARBA" id="ARBA00022670"/>
    </source>
</evidence>
<keyword evidence="3" id="KW-0378">Hydrolase</keyword>
<evidence type="ECO:0000313" key="6">
    <source>
        <dbReference type="EMBL" id="KAJ7222220.1"/>
    </source>
</evidence>
<feature type="region of interest" description="Disordered" evidence="4">
    <location>
        <begin position="1473"/>
        <end position="1547"/>
    </location>
</feature>
<comment type="similarity">
    <text evidence="1">Belongs to the peptidase C48 family.</text>
</comment>
<dbReference type="Pfam" id="PF18802">
    <property type="entry name" value="CxC1"/>
    <property type="match status" value="1"/>
</dbReference>
<comment type="caution">
    <text evidence="6">The sequence shown here is derived from an EMBL/GenBank/DDBJ whole genome shotgun (WGS) entry which is preliminary data.</text>
</comment>
<feature type="compositionally biased region" description="Basic residues" evidence="4">
    <location>
        <begin position="1511"/>
        <end position="1528"/>
    </location>
</feature>
<dbReference type="GO" id="GO:0008234">
    <property type="term" value="F:cysteine-type peptidase activity"/>
    <property type="evidence" value="ECO:0007669"/>
    <property type="project" value="InterPro"/>
</dbReference>
<feature type="region of interest" description="Disordered" evidence="4">
    <location>
        <begin position="58"/>
        <end position="90"/>
    </location>
</feature>
<evidence type="ECO:0000256" key="4">
    <source>
        <dbReference type="SAM" id="MobiDB-lite"/>
    </source>
</evidence>
<feature type="region of interest" description="Disordered" evidence="4">
    <location>
        <begin position="289"/>
        <end position="314"/>
    </location>
</feature>
<feature type="domain" description="Ubiquitin-like protease family profile" evidence="5">
    <location>
        <begin position="1077"/>
        <end position="1264"/>
    </location>
</feature>
<dbReference type="PANTHER" id="PTHR33096:SF1">
    <property type="entry name" value="CXC1-LIKE CYSTEINE CLUSTER ASSOCIATED WITH KDZ TRANSPOSASES DOMAIN-CONTAINING PROTEIN"/>
    <property type="match status" value="1"/>
</dbReference>
<dbReference type="PANTHER" id="PTHR33096">
    <property type="entry name" value="CXC2 DOMAIN-CONTAINING PROTEIN"/>
    <property type="match status" value="1"/>
</dbReference>
<dbReference type="InterPro" id="IPR003653">
    <property type="entry name" value="Peptidase_C48_C"/>
</dbReference>
<feature type="compositionally biased region" description="Low complexity" evidence="4">
    <location>
        <begin position="1531"/>
        <end position="1542"/>
    </location>
</feature>
<dbReference type="GO" id="GO:0019783">
    <property type="term" value="F:ubiquitin-like protein peptidase activity"/>
    <property type="evidence" value="ECO:0007669"/>
    <property type="project" value="UniProtKB-ARBA"/>
</dbReference>